<reference evidence="1 2" key="1">
    <citation type="submission" date="2022-03" db="EMBL/GenBank/DDBJ databases">
        <authorList>
            <person name="Macdonald S."/>
            <person name="Ahmed S."/>
            <person name="Newling K."/>
        </authorList>
    </citation>
    <scope>NUCLEOTIDE SEQUENCE [LARGE SCALE GENOMIC DNA]</scope>
</reference>
<keyword evidence="2" id="KW-1185">Reference proteome</keyword>
<comment type="caution">
    <text evidence="1">The sequence shown here is derived from an EMBL/GenBank/DDBJ whole genome shotgun (WGS) entry which is preliminary data.</text>
</comment>
<dbReference type="AlphaFoldDB" id="A0ABC8K3D0"/>
<protein>
    <submittedName>
        <fullName evidence="1">Uncharacterized protein</fullName>
    </submittedName>
</protein>
<organism evidence="1 2">
    <name type="scientific">Eruca vesicaria subsp. sativa</name>
    <name type="common">Garden rocket</name>
    <name type="synonym">Eruca sativa</name>
    <dbReference type="NCBI Taxonomy" id="29727"/>
    <lineage>
        <taxon>Eukaryota</taxon>
        <taxon>Viridiplantae</taxon>
        <taxon>Streptophyta</taxon>
        <taxon>Embryophyta</taxon>
        <taxon>Tracheophyta</taxon>
        <taxon>Spermatophyta</taxon>
        <taxon>Magnoliopsida</taxon>
        <taxon>eudicotyledons</taxon>
        <taxon>Gunneridae</taxon>
        <taxon>Pentapetalae</taxon>
        <taxon>rosids</taxon>
        <taxon>malvids</taxon>
        <taxon>Brassicales</taxon>
        <taxon>Brassicaceae</taxon>
        <taxon>Brassiceae</taxon>
        <taxon>Eruca</taxon>
    </lineage>
</organism>
<gene>
    <name evidence="1" type="ORF">ERUC_LOCUS18616</name>
</gene>
<evidence type="ECO:0000313" key="2">
    <source>
        <dbReference type="Proteomes" id="UP001642260"/>
    </source>
</evidence>
<name>A0ABC8K3D0_ERUVS</name>
<proteinExistence type="predicted"/>
<accession>A0ABC8K3D0</accession>
<evidence type="ECO:0000313" key="1">
    <source>
        <dbReference type="EMBL" id="CAH8352428.1"/>
    </source>
</evidence>
<dbReference type="Proteomes" id="UP001642260">
    <property type="component" value="Unassembled WGS sequence"/>
</dbReference>
<dbReference type="EMBL" id="CAKOAT010175154">
    <property type="protein sequence ID" value="CAH8352428.1"/>
    <property type="molecule type" value="Genomic_DNA"/>
</dbReference>
<sequence>MRVTHLALATVNGGMIEVQLIQDEAPLSPWAEKVRLSARKAEIANTERDFELILSGLKSECVLSPFLDDPERHDLGV</sequence>